<dbReference type="RefSeq" id="WP_044172462.1">
    <property type="nucleotide sequence ID" value="NZ_CABKSF010000001.1"/>
</dbReference>
<evidence type="ECO:0000256" key="7">
    <source>
        <dbReference type="ARBA" id="ARBA00023319"/>
    </source>
</evidence>
<comment type="similarity">
    <text evidence="2 8">Belongs to the periplasmic pilus chaperone family.</text>
</comment>
<dbReference type="AlphaFoldDB" id="A0A6N3EGK2"/>
<evidence type="ECO:0000256" key="5">
    <source>
        <dbReference type="ARBA" id="ARBA00022764"/>
    </source>
</evidence>
<organism evidence="12">
    <name type="scientific">Phytobacter massiliensis</name>
    <dbReference type="NCBI Taxonomy" id="1485952"/>
    <lineage>
        <taxon>Bacteria</taxon>
        <taxon>Pseudomonadati</taxon>
        <taxon>Pseudomonadota</taxon>
        <taxon>Gammaproteobacteria</taxon>
        <taxon>Enterobacterales</taxon>
        <taxon>Enterobacteriaceae</taxon>
        <taxon>Phytobacter</taxon>
    </lineage>
</organism>
<dbReference type="InterPro" id="IPR008962">
    <property type="entry name" value="PapD-like_sf"/>
</dbReference>
<feature type="chain" id="PRO_5026944419" evidence="9">
    <location>
        <begin position="19"/>
        <end position="222"/>
    </location>
</feature>
<dbReference type="InterPro" id="IPR016148">
    <property type="entry name" value="Pili_assmbl_chaperone_C"/>
</dbReference>
<feature type="domain" description="Pili assembly chaperone C-terminal" evidence="11">
    <location>
        <begin position="159"/>
        <end position="216"/>
    </location>
</feature>
<evidence type="ECO:0000256" key="8">
    <source>
        <dbReference type="RuleBase" id="RU003918"/>
    </source>
</evidence>
<feature type="domain" description="Pili assembly chaperone N-terminal" evidence="10">
    <location>
        <begin position="20"/>
        <end position="135"/>
    </location>
</feature>
<dbReference type="InterPro" id="IPR001829">
    <property type="entry name" value="Pili_assmbl_chaperone_bac"/>
</dbReference>
<dbReference type="Pfam" id="PF00345">
    <property type="entry name" value="PapD_N"/>
    <property type="match status" value="1"/>
</dbReference>
<dbReference type="InterPro" id="IPR016147">
    <property type="entry name" value="Pili_assmbl_chaperone_N"/>
</dbReference>
<evidence type="ECO:0000256" key="1">
    <source>
        <dbReference type="ARBA" id="ARBA00004418"/>
    </source>
</evidence>
<dbReference type="Gene3D" id="2.60.40.10">
    <property type="entry name" value="Immunoglobulins"/>
    <property type="match status" value="2"/>
</dbReference>
<reference evidence="12" key="1">
    <citation type="submission" date="2019-11" db="EMBL/GenBank/DDBJ databases">
        <authorList>
            <person name="Feng L."/>
        </authorList>
    </citation>
    <scope>NUCLEOTIDE SEQUENCE</scope>
    <source>
        <strain evidence="12">EMassiliensisLFYP7</strain>
    </source>
</reference>
<evidence type="ECO:0000256" key="2">
    <source>
        <dbReference type="ARBA" id="ARBA00007399"/>
    </source>
</evidence>
<dbReference type="OrthoDB" id="9131059at2"/>
<dbReference type="EMBL" id="CACRTZ010000020">
    <property type="protein sequence ID" value="VYU40190.1"/>
    <property type="molecule type" value="Genomic_DNA"/>
</dbReference>
<keyword evidence="6 8" id="KW-0143">Chaperone</keyword>
<comment type="subcellular location">
    <subcellularLocation>
        <location evidence="1 8">Periplasm</location>
    </subcellularLocation>
</comment>
<name>A0A6N3EGK2_9ENTR</name>
<evidence type="ECO:0000259" key="10">
    <source>
        <dbReference type="Pfam" id="PF00345"/>
    </source>
</evidence>
<evidence type="ECO:0000259" key="11">
    <source>
        <dbReference type="Pfam" id="PF02753"/>
    </source>
</evidence>
<evidence type="ECO:0000313" key="12">
    <source>
        <dbReference type="EMBL" id="VYU40190.1"/>
    </source>
</evidence>
<dbReference type="SUPFAM" id="SSF49354">
    <property type="entry name" value="PapD-like"/>
    <property type="match status" value="1"/>
</dbReference>
<dbReference type="PANTHER" id="PTHR30251">
    <property type="entry name" value="PILUS ASSEMBLY CHAPERONE"/>
    <property type="match status" value="1"/>
</dbReference>
<protein>
    <submittedName>
        <fullName evidence="12">Chaperone protein EcpD</fullName>
    </submittedName>
</protein>
<keyword evidence="3" id="KW-1029">Fimbrium biogenesis</keyword>
<proteinExistence type="inferred from homology"/>
<dbReference type="Pfam" id="PF02753">
    <property type="entry name" value="PapD_C"/>
    <property type="match status" value="1"/>
</dbReference>
<dbReference type="PROSITE" id="PS00635">
    <property type="entry name" value="PILI_CHAPERONE"/>
    <property type="match status" value="1"/>
</dbReference>
<evidence type="ECO:0000256" key="4">
    <source>
        <dbReference type="ARBA" id="ARBA00022729"/>
    </source>
</evidence>
<dbReference type="InterPro" id="IPR036316">
    <property type="entry name" value="Pili_assmbl_chap_C_dom_sf"/>
</dbReference>
<sequence>MKGFIIFLLTLATFSARAAVQIESSRVIYPSDVKSAALVIRNASAKPYLVQSWLDGEKKGEDKSSLMIVTPPLLKLQPNQAATLRFIYSGHGLPLDRESMLWVNVQEIPPRATQPNVMQLAIRTRMKLFYRPASLNISLEEAVAKIRTEYVKGGVNIINPGPLHITFSAITMKDNQGKLRKITPTMLLPFTREFIALPAGATLQKFSYINDYGGVIDSDFSQ</sequence>
<dbReference type="PRINTS" id="PR00969">
    <property type="entry name" value="CHAPERONPILI"/>
</dbReference>
<dbReference type="GO" id="GO:0030288">
    <property type="term" value="C:outer membrane-bounded periplasmic space"/>
    <property type="evidence" value="ECO:0007669"/>
    <property type="project" value="InterPro"/>
</dbReference>
<dbReference type="SUPFAM" id="SSF49584">
    <property type="entry name" value="Periplasmic chaperone C-domain"/>
    <property type="match status" value="1"/>
</dbReference>
<evidence type="ECO:0000256" key="6">
    <source>
        <dbReference type="ARBA" id="ARBA00023186"/>
    </source>
</evidence>
<evidence type="ECO:0000256" key="3">
    <source>
        <dbReference type="ARBA" id="ARBA00022558"/>
    </source>
</evidence>
<dbReference type="PANTHER" id="PTHR30251:SF2">
    <property type="entry name" value="FIMBRIAL CHAPERONE YADV-RELATED"/>
    <property type="match status" value="1"/>
</dbReference>
<dbReference type="InterPro" id="IPR050643">
    <property type="entry name" value="Periplasmic_pilus_chap"/>
</dbReference>
<accession>A0A6N3EGK2</accession>
<keyword evidence="5" id="KW-0574">Periplasm</keyword>
<dbReference type="InterPro" id="IPR013783">
    <property type="entry name" value="Ig-like_fold"/>
</dbReference>
<keyword evidence="4 9" id="KW-0732">Signal</keyword>
<evidence type="ECO:0000256" key="9">
    <source>
        <dbReference type="SAM" id="SignalP"/>
    </source>
</evidence>
<gene>
    <name evidence="12" type="primary">ecpD_2</name>
    <name evidence="12" type="ORF">EMLFYP7_02234</name>
</gene>
<dbReference type="GO" id="GO:0071555">
    <property type="term" value="P:cell wall organization"/>
    <property type="evidence" value="ECO:0007669"/>
    <property type="project" value="InterPro"/>
</dbReference>
<feature type="signal peptide" evidence="9">
    <location>
        <begin position="1"/>
        <end position="18"/>
    </location>
</feature>
<keyword evidence="7" id="KW-0393">Immunoglobulin domain</keyword>
<dbReference type="InterPro" id="IPR018046">
    <property type="entry name" value="Pili_assmbl_chaperone_CS"/>
</dbReference>